<name>A0A6A5W9B9_9PLEO</name>
<evidence type="ECO:0000313" key="3">
    <source>
        <dbReference type="Proteomes" id="UP000799779"/>
    </source>
</evidence>
<dbReference type="EMBL" id="ML977607">
    <property type="protein sequence ID" value="KAF1997987.1"/>
    <property type="molecule type" value="Genomic_DNA"/>
</dbReference>
<evidence type="ECO:0000256" key="1">
    <source>
        <dbReference type="SAM" id="MobiDB-lite"/>
    </source>
</evidence>
<proteinExistence type="predicted"/>
<protein>
    <submittedName>
        <fullName evidence="2">Uncharacterized protein</fullName>
    </submittedName>
</protein>
<feature type="region of interest" description="Disordered" evidence="1">
    <location>
        <begin position="46"/>
        <end position="79"/>
    </location>
</feature>
<accession>A0A6A5W9B9</accession>
<gene>
    <name evidence="2" type="ORF">P154DRAFT_439960</name>
</gene>
<keyword evidence="3" id="KW-1185">Reference proteome</keyword>
<dbReference type="AlphaFoldDB" id="A0A6A5W9B9"/>
<dbReference type="Proteomes" id="UP000799779">
    <property type="component" value="Unassembled WGS sequence"/>
</dbReference>
<organism evidence="2 3">
    <name type="scientific">Amniculicola lignicola CBS 123094</name>
    <dbReference type="NCBI Taxonomy" id="1392246"/>
    <lineage>
        <taxon>Eukaryota</taxon>
        <taxon>Fungi</taxon>
        <taxon>Dikarya</taxon>
        <taxon>Ascomycota</taxon>
        <taxon>Pezizomycotina</taxon>
        <taxon>Dothideomycetes</taxon>
        <taxon>Pleosporomycetidae</taxon>
        <taxon>Pleosporales</taxon>
        <taxon>Amniculicolaceae</taxon>
        <taxon>Amniculicola</taxon>
    </lineage>
</organism>
<evidence type="ECO:0000313" key="2">
    <source>
        <dbReference type="EMBL" id="KAF1997987.1"/>
    </source>
</evidence>
<sequence length="79" mass="8466">MSGEQNGATGEVHQEPDFAQAFKDLAKGERAAAALESHLDKLERQIEDLLAKADEDEQKMKSNPAGEQPASAEENKGAS</sequence>
<dbReference type="OrthoDB" id="5398685at2759"/>
<reference evidence="2" key="1">
    <citation type="journal article" date="2020" name="Stud. Mycol.">
        <title>101 Dothideomycetes genomes: a test case for predicting lifestyles and emergence of pathogens.</title>
        <authorList>
            <person name="Haridas S."/>
            <person name="Albert R."/>
            <person name="Binder M."/>
            <person name="Bloem J."/>
            <person name="Labutti K."/>
            <person name="Salamov A."/>
            <person name="Andreopoulos B."/>
            <person name="Baker S."/>
            <person name="Barry K."/>
            <person name="Bills G."/>
            <person name="Bluhm B."/>
            <person name="Cannon C."/>
            <person name="Castanera R."/>
            <person name="Culley D."/>
            <person name="Daum C."/>
            <person name="Ezra D."/>
            <person name="Gonzalez J."/>
            <person name="Henrissat B."/>
            <person name="Kuo A."/>
            <person name="Liang C."/>
            <person name="Lipzen A."/>
            <person name="Lutzoni F."/>
            <person name="Magnuson J."/>
            <person name="Mondo S."/>
            <person name="Nolan M."/>
            <person name="Ohm R."/>
            <person name="Pangilinan J."/>
            <person name="Park H.-J."/>
            <person name="Ramirez L."/>
            <person name="Alfaro M."/>
            <person name="Sun H."/>
            <person name="Tritt A."/>
            <person name="Yoshinaga Y."/>
            <person name="Zwiers L.-H."/>
            <person name="Turgeon B."/>
            <person name="Goodwin S."/>
            <person name="Spatafora J."/>
            <person name="Crous P."/>
            <person name="Grigoriev I."/>
        </authorList>
    </citation>
    <scope>NUCLEOTIDE SEQUENCE</scope>
    <source>
        <strain evidence="2">CBS 123094</strain>
    </source>
</reference>